<evidence type="ECO:0000313" key="2">
    <source>
        <dbReference type="RefSeq" id="XP_073801542.1"/>
    </source>
</evidence>
<organism evidence="1 2">
    <name type="scientific">Danio rerio</name>
    <name type="common">Zebrafish</name>
    <name type="synonym">Brachydanio rerio</name>
    <dbReference type="NCBI Taxonomy" id="7955"/>
    <lineage>
        <taxon>Eukaryota</taxon>
        <taxon>Metazoa</taxon>
        <taxon>Chordata</taxon>
        <taxon>Craniata</taxon>
        <taxon>Vertebrata</taxon>
        <taxon>Euteleostomi</taxon>
        <taxon>Actinopterygii</taxon>
        <taxon>Neopterygii</taxon>
        <taxon>Teleostei</taxon>
        <taxon>Ostariophysi</taxon>
        <taxon>Cypriniformes</taxon>
        <taxon>Danionidae</taxon>
        <taxon>Danioninae</taxon>
        <taxon>Danio</taxon>
    </lineage>
</organism>
<sequence length="134" mass="14435">MSSEAILPPEGPEGPKKQLEEEANPLLSKSTDKCNRCADESVDATETSQTAVPGDPTTNKQDHMISENHTRDDLVRRISGDVLPSCPACLQVHRTSARSFCRASDHSGVTGEPPTHSIQTELLATAKIDTAITR</sequence>
<protein>
    <submittedName>
        <fullName evidence="2">MyoD family inhibitor domain-containing protein isoform X4</fullName>
    </submittedName>
</protein>
<name>A0AC58J4X6_DANRE</name>
<dbReference type="Proteomes" id="UP000000437">
    <property type="component" value="Chromosome 4"/>
</dbReference>
<dbReference type="RefSeq" id="XP_073801542.1">
    <property type="nucleotide sequence ID" value="XM_073945441.1"/>
</dbReference>
<gene>
    <name evidence="2" type="primary">mdfic</name>
    <name evidence="2" type="synonym">si:ch211-262n1.4</name>
</gene>
<reference evidence="2" key="1">
    <citation type="submission" date="2025-08" db="UniProtKB">
        <authorList>
            <consortium name="RefSeq"/>
        </authorList>
    </citation>
    <scope>IDENTIFICATION</scope>
    <source>
        <strain evidence="2">Tuebingen</strain>
        <tissue evidence="2">Fibroblasts and whole tissue</tissue>
    </source>
</reference>
<evidence type="ECO:0000313" key="1">
    <source>
        <dbReference type="Proteomes" id="UP000000437"/>
    </source>
</evidence>
<keyword evidence="1" id="KW-1185">Reference proteome</keyword>
<accession>A0AC58J4X6</accession>
<proteinExistence type="predicted"/>